<evidence type="ECO:0000313" key="4">
    <source>
        <dbReference type="Proteomes" id="UP001454036"/>
    </source>
</evidence>
<dbReference type="InterPro" id="IPR029472">
    <property type="entry name" value="Copia-like_N"/>
</dbReference>
<proteinExistence type="predicted"/>
<organism evidence="3 4">
    <name type="scientific">Lithospermum erythrorhizon</name>
    <name type="common">Purple gromwell</name>
    <name type="synonym">Lithospermum officinale var. erythrorhizon</name>
    <dbReference type="NCBI Taxonomy" id="34254"/>
    <lineage>
        <taxon>Eukaryota</taxon>
        <taxon>Viridiplantae</taxon>
        <taxon>Streptophyta</taxon>
        <taxon>Embryophyta</taxon>
        <taxon>Tracheophyta</taxon>
        <taxon>Spermatophyta</taxon>
        <taxon>Magnoliopsida</taxon>
        <taxon>eudicotyledons</taxon>
        <taxon>Gunneridae</taxon>
        <taxon>Pentapetalae</taxon>
        <taxon>asterids</taxon>
        <taxon>lamiids</taxon>
        <taxon>Boraginales</taxon>
        <taxon>Boraginaceae</taxon>
        <taxon>Boraginoideae</taxon>
        <taxon>Lithospermeae</taxon>
        <taxon>Lithospermum</taxon>
    </lineage>
</organism>
<evidence type="ECO:0000256" key="1">
    <source>
        <dbReference type="SAM" id="Phobius"/>
    </source>
</evidence>
<keyword evidence="1" id="KW-0812">Transmembrane</keyword>
<feature type="transmembrane region" description="Helical" evidence="1">
    <location>
        <begin position="20"/>
        <end position="38"/>
    </location>
</feature>
<dbReference type="Proteomes" id="UP001454036">
    <property type="component" value="Unassembled WGS sequence"/>
</dbReference>
<protein>
    <recommendedName>
        <fullName evidence="2">Retrotransposon Copia-like N-terminal domain-containing protein</fullName>
    </recommendedName>
</protein>
<feature type="domain" description="Retrotransposon Copia-like N-terminal" evidence="2">
    <location>
        <begin position="13"/>
        <end position="59"/>
    </location>
</feature>
<comment type="caution">
    <text evidence="3">The sequence shown here is derived from an EMBL/GenBank/DDBJ whole genome shotgun (WGS) entry which is preliminary data.</text>
</comment>
<dbReference type="EMBL" id="BAABME010031713">
    <property type="protein sequence ID" value="GAA0146808.1"/>
    <property type="molecule type" value="Genomic_DNA"/>
</dbReference>
<reference evidence="3 4" key="1">
    <citation type="submission" date="2024-01" db="EMBL/GenBank/DDBJ databases">
        <title>The complete chloroplast genome sequence of Lithospermum erythrorhizon: insights into the phylogenetic relationship among Boraginaceae species and the maternal lineages of purple gromwells.</title>
        <authorList>
            <person name="Okada T."/>
            <person name="Watanabe K."/>
        </authorList>
    </citation>
    <scope>NUCLEOTIDE SEQUENCE [LARGE SCALE GENOMIC DNA]</scope>
</reference>
<dbReference type="PANTHER" id="PTHR37610">
    <property type="entry name" value="CCHC-TYPE DOMAIN-CONTAINING PROTEIN"/>
    <property type="match status" value="1"/>
</dbReference>
<sequence>MSQIKVDDPLFLHSSDHSSLILVYDVLTVTNYVSWSIAMKIAMEARDKFVFLNGEVEAPHMEDAKYKQWRKVNSILISWIMNAMSKDIGKGFMFTRICKGIIGGD</sequence>
<evidence type="ECO:0000259" key="2">
    <source>
        <dbReference type="Pfam" id="PF14244"/>
    </source>
</evidence>
<dbReference type="Pfam" id="PF14244">
    <property type="entry name" value="Retrotran_gag_3"/>
    <property type="match status" value="1"/>
</dbReference>
<accession>A0AAV3P9P8</accession>
<dbReference type="PANTHER" id="PTHR37610:SF40">
    <property type="entry name" value="OS01G0909600 PROTEIN"/>
    <property type="match status" value="1"/>
</dbReference>
<evidence type="ECO:0000313" key="3">
    <source>
        <dbReference type="EMBL" id="GAA0146808.1"/>
    </source>
</evidence>
<gene>
    <name evidence="3" type="ORF">LIER_42925</name>
</gene>
<dbReference type="AlphaFoldDB" id="A0AAV3P9P8"/>
<keyword evidence="1" id="KW-1133">Transmembrane helix</keyword>
<name>A0AAV3P9P8_LITER</name>
<keyword evidence="1" id="KW-0472">Membrane</keyword>
<keyword evidence="4" id="KW-1185">Reference proteome</keyword>